<dbReference type="EMBL" id="CP075585">
    <property type="protein sequence ID" value="QZA58221.1"/>
    <property type="molecule type" value="Genomic_DNA"/>
</dbReference>
<accession>A0ABX8YY56</accession>
<dbReference type="Proteomes" id="UP000822862">
    <property type="component" value="Chromosome"/>
</dbReference>
<dbReference type="RefSeq" id="WP_194845068.1">
    <property type="nucleotide sequence ID" value="NZ_CP075585.1"/>
</dbReference>
<gene>
    <name evidence="1" type="ORF">RHAB15C_0000091</name>
</gene>
<evidence type="ECO:0000313" key="2">
    <source>
        <dbReference type="Proteomes" id="UP000822862"/>
    </source>
</evidence>
<reference evidence="1 2" key="1">
    <citation type="submission" date="2021-05" db="EMBL/GenBank/DDBJ databases">
        <title>Ecology and evolution of chlamydial symbionts of arthropods.</title>
        <authorList>
            <person name="Halter T."/>
            <person name="Sixt B.S."/>
            <person name="Toenshoff E.R."/>
            <person name="Koestlbacher S."/>
            <person name="Schulz F."/>
            <person name="Kostanjsek R."/>
            <person name="Collingro A."/>
            <person name="Hendrickx F."/>
            <person name="Horn M."/>
        </authorList>
    </citation>
    <scope>NUCLEOTIDE SEQUENCE [LARGE SCALE GENOMIC DNA]</scope>
    <source>
        <strain evidence="1 2">15C</strain>
    </source>
</reference>
<evidence type="ECO:0000313" key="1">
    <source>
        <dbReference type="EMBL" id="QZA58221.1"/>
    </source>
</evidence>
<keyword evidence="2" id="KW-1185">Reference proteome</keyword>
<name>A0ABX8YY56_9BACT</name>
<protein>
    <submittedName>
        <fullName evidence="1">Uncharacterized protein</fullName>
    </submittedName>
</protein>
<sequence length="166" mass="19398">MNIIGTSNFLPFPINRGKETIYQWNVNDYVVYLTKRQGALEYKTIDKDKKEIYAGHIEIPESESIEEMISHLKTCKVMVKENGLSHFLQNFHTWKNANRNSLLGSEEKVPLENEFIHSLSDYRKWKYDSNARVSLVLVMEGLVWNVFQRATKNALSITFKKPPFLL</sequence>
<organism evidence="1 2">
    <name type="scientific">Candidatus Rhabdochlamydia porcellionis</name>
    <dbReference type="NCBI Taxonomy" id="225148"/>
    <lineage>
        <taxon>Bacteria</taxon>
        <taxon>Pseudomonadati</taxon>
        <taxon>Chlamydiota</taxon>
        <taxon>Chlamydiia</taxon>
        <taxon>Parachlamydiales</taxon>
        <taxon>Candidatus Rhabdochlamydiaceae</taxon>
        <taxon>Candidatus Rhabdochlamydia</taxon>
    </lineage>
</organism>
<proteinExistence type="predicted"/>